<evidence type="ECO:0000313" key="7">
    <source>
        <dbReference type="Proteomes" id="UP000199693"/>
    </source>
</evidence>
<dbReference type="InterPro" id="IPR028098">
    <property type="entry name" value="Glyco_trans_4-like_N"/>
</dbReference>
<feature type="domain" description="Glycosyl transferase family 1" evidence="2">
    <location>
        <begin position="200"/>
        <end position="346"/>
    </location>
</feature>
<dbReference type="AlphaFoldDB" id="A0A239LCW2"/>
<proteinExistence type="predicted"/>
<dbReference type="SUPFAM" id="SSF53756">
    <property type="entry name" value="UDP-Glycosyltransferase/glycogen phosphorylase"/>
    <property type="match status" value="1"/>
</dbReference>
<evidence type="ECO:0000256" key="1">
    <source>
        <dbReference type="ARBA" id="ARBA00022679"/>
    </source>
</evidence>
<dbReference type="Gene3D" id="3.40.50.2000">
    <property type="entry name" value="Glycogen Phosphorylase B"/>
    <property type="match status" value="2"/>
</dbReference>
<dbReference type="Proteomes" id="UP000198309">
    <property type="component" value="Unassembled WGS sequence"/>
</dbReference>
<dbReference type="EMBL" id="FNEC01000023">
    <property type="protein sequence ID" value="SDJ79890.1"/>
    <property type="molecule type" value="Genomic_DNA"/>
</dbReference>
<dbReference type="PANTHER" id="PTHR46401">
    <property type="entry name" value="GLYCOSYLTRANSFERASE WBBK-RELATED"/>
    <property type="match status" value="1"/>
</dbReference>
<feature type="domain" description="Glycosyltransferase subfamily 4-like N-terminal" evidence="3">
    <location>
        <begin position="16"/>
        <end position="173"/>
    </location>
</feature>
<name>A0A239LCW2_9PSED</name>
<dbReference type="EMBL" id="FZPC01000019">
    <property type="protein sequence ID" value="SNT27683.1"/>
    <property type="molecule type" value="Genomic_DNA"/>
</dbReference>
<keyword evidence="1 4" id="KW-0808">Transferase</keyword>
<evidence type="ECO:0000259" key="3">
    <source>
        <dbReference type="Pfam" id="PF13439"/>
    </source>
</evidence>
<sequence>MKVALNTRILQAPRTGIGQYVAALAQALGEQPGVRLDYFQGWGWSRALPRAALPGYSRWSSAVRRVPGAYRIRRWLEQQRFDRGLRERDVQLYHEPSLWPLEFDGPMVMTVHDLTHVRYPQTQPRNRLAEIERRVGEGVARAGRILVDSHFVGAELQEYFGLPAERVMVAPLGCAARFRPRTAEQLRTVLAPLALEAGGYLICVGTLEPRKNLQQALRAHALLPPAMRERYPLLIAGMAGWRQEQLSAELAAALAGGQVRLLGYLDDDTLAGVLAGARLLLFPSLYEGFGLPVLEAMASGVPTVLARTSSLPEVAGEAGCFVEPQDAQGMADAIRRLLEDENEWARLRGLGLDRAVAFSWQACARITVEAYRQAMEG</sequence>
<dbReference type="InterPro" id="IPR001296">
    <property type="entry name" value="Glyco_trans_1"/>
</dbReference>
<protein>
    <submittedName>
        <fullName evidence="4">Alpha-1,3-rhamnosyl/mannosyltransferase</fullName>
    </submittedName>
</protein>
<gene>
    <name evidence="4" type="ORF">SAMN05216189_102337</name>
    <name evidence="5" type="ORF">SAMN06295949_119113</name>
</gene>
<dbReference type="Pfam" id="PF13439">
    <property type="entry name" value="Glyco_transf_4"/>
    <property type="match status" value="1"/>
</dbReference>
<keyword evidence="6" id="KW-1185">Reference proteome</keyword>
<organism evidence="4 7">
    <name type="scientific">Pseudomonas delhiensis</name>
    <dbReference type="NCBI Taxonomy" id="366289"/>
    <lineage>
        <taxon>Bacteria</taxon>
        <taxon>Pseudomonadati</taxon>
        <taxon>Pseudomonadota</taxon>
        <taxon>Gammaproteobacteria</taxon>
        <taxon>Pseudomonadales</taxon>
        <taxon>Pseudomonadaceae</taxon>
        <taxon>Pseudomonas</taxon>
    </lineage>
</organism>
<dbReference type="PANTHER" id="PTHR46401:SF2">
    <property type="entry name" value="GLYCOSYLTRANSFERASE WBBK-RELATED"/>
    <property type="match status" value="1"/>
</dbReference>
<reference evidence="5 6" key="2">
    <citation type="submission" date="2017-06" db="EMBL/GenBank/DDBJ databases">
        <authorList>
            <person name="Varghese N."/>
            <person name="Submissions S."/>
        </authorList>
    </citation>
    <scope>NUCLEOTIDE SEQUENCE [LARGE SCALE GENOMIC DNA]</scope>
    <source>
        <strain evidence="5 6">RLD-1</strain>
    </source>
</reference>
<dbReference type="CDD" id="cd03809">
    <property type="entry name" value="GT4_MtfB-like"/>
    <property type="match status" value="1"/>
</dbReference>
<evidence type="ECO:0000313" key="4">
    <source>
        <dbReference type="EMBL" id="SDJ79890.1"/>
    </source>
</evidence>
<keyword evidence="4" id="KW-0328">Glycosyltransferase</keyword>
<reference evidence="4 7" key="1">
    <citation type="submission" date="2016-10" db="EMBL/GenBank/DDBJ databases">
        <authorList>
            <person name="de Groot N.N."/>
        </authorList>
    </citation>
    <scope>NUCLEOTIDE SEQUENCE [LARGE SCALE GENOMIC DNA]</scope>
    <source>
        <strain evidence="4 7">CCM 7361</strain>
    </source>
</reference>
<dbReference type="GO" id="GO:0009103">
    <property type="term" value="P:lipopolysaccharide biosynthetic process"/>
    <property type="evidence" value="ECO:0007669"/>
    <property type="project" value="TreeGrafter"/>
</dbReference>
<dbReference type="Proteomes" id="UP000199693">
    <property type="component" value="Unassembled WGS sequence"/>
</dbReference>
<dbReference type="RefSeq" id="WP_089392836.1">
    <property type="nucleotide sequence ID" value="NZ_FNEC01000023.1"/>
</dbReference>
<evidence type="ECO:0000259" key="2">
    <source>
        <dbReference type="Pfam" id="PF00534"/>
    </source>
</evidence>
<evidence type="ECO:0000313" key="6">
    <source>
        <dbReference type="Proteomes" id="UP000198309"/>
    </source>
</evidence>
<dbReference type="FunFam" id="3.40.50.2000:FF:000119">
    <property type="entry name" value="Glycosyl transferase group 1"/>
    <property type="match status" value="1"/>
</dbReference>
<accession>A0A239LCW2</accession>
<dbReference type="Pfam" id="PF00534">
    <property type="entry name" value="Glycos_transf_1"/>
    <property type="match status" value="1"/>
</dbReference>
<evidence type="ECO:0000313" key="5">
    <source>
        <dbReference type="EMBL" id="SNT27683.1"/>
    </source>
</evidence>
<dbReference type="GO" id="GO:0016757">
    <property type="term" value="F:glycosyltransferase activity"/>
    <property type="evidence" value="ECO:0007669"/>
    <property type="project" value="UniProtKB-KW"/>
</dbReference>